<dbReference type="OrthoDB" id="2393824at2759"/>
<keyword evidence="4" id="KW-1185">Reference proteome</keyword>
<sequence>MVGIICISVSTIAVTYAVDCYKPVAGQIMVISTVVKNTFGFGMTYYINPWAAANGFNPPAMLLMAITTGFGFIGLIVLLVFGKKLRSRTRNAKLKQFVKKQLSLPFDPITANKLKIYKASQSQATQGSRRDLLTELTSGTKICVDDWSTSELGVLTPLSHVFPHQPASSIIHLIIDCTAAVIALQPSSINTLKGHQWTYPLKKDIEVVRKRASDIVSSNIDIVKPFQRGYNLPLFNPPANLSEAEAQIVTNLRLPQNPKNPRLPMLLIYRLGELSQRPKQLDDLLGRLETSEQTASLLGTSGSGKTRTLIEMLCERDGFYFSGEYSADRVLGASDIQLFKEHIKSRLDATPSIENNDYTIRYMKCILLARVYVLWYLLFCTEDGITKKDWTLFQILPGPPNGHGELFNQLTPCFTALDEDDLQSELQRLLADLVNKVGQGRFPAILDESVALMSDDLKRFKSRSEDNVDPPLYTMVVQALESSRFLYALTCGTGMGLQIATQHTSSDKNYLPREWDTHTIVVTEGFDDANSISSYLRRMQVPCSIFDKRSLPWLVGRYEFCAKFVQIWVAGFYANIREDAILRYKLDFINRETPHGIRSSIKRMVTGTKKRIVEGVDLMDTLEECVLKMYWFGRSLTTMNRKKFPLFEKGIARLCYEMPDMTATISEPLVVAMTIAVLKEVKYSDLTYPERLISALDYDPSSQGKAFEILIPERIEELVSECSVFFTPSLPEARWTYSYQGTDSKTSSDPSSLNIYCKQHTLDYRLPQYLESP</sequence>
<feature type="non-terminal residue" evidence="3">
    <location>
        <position position="773"/>
    </location>
</feature>
<comment type="caution">
    <text evidence="3">The sequence shown here is derived from an EMBL/GenBank/DDBJ whole genome shotgun (WGS) entry which is preliminary data.</text>
</comment>
<evidence type="ECO:0000256" key="2">
    <source>
        <dbReference type="SAM" id="SignalP"/>
    </source>
</evidence>
<keyword evidence="1" id="KW-0472">Membrane</keyword>
<dbReference type="EMBL" id="MVBO01000054">
    <property type="protein sequence ID" value="OZJ04080.1"/>
    <property type="molecule type" value="Genomic_DNA"/>
</dbReference>
<evidence type="ECO:0000313" key="4">
    <source>
        <dbReference type="Proteomes" id="UP000242875"/>
    </source>
</evidence>
<dbReference type="AlphaFoldDB" id="A0A261Y0D2"/>
<evidence type="ECO:0000313" key="3">
    <source>
        <dbReference type="EMBL" id="OZJ04080.1"/>
    </source>
</evidence>
<keyword evidence="1" id="KW-1133">Transmembrane helix</keyword>
<proteinExistence type="predicted"/>
<protein>
    <submittedName>
        <fullName evidence="3">Uncharacterized protein</fullName>
    </submittedName>
</protein>
<dbReference type="Proteomes" id="UP000242875">
    <property type="component" value="Unassembled WGS sequence"/>
</dbReference>
<organism evidence="3 4">
    <name type="scientific">Bifiguratus adelaidae</name>
    <dbReference type="NCBI Taxonomy" id="1938954"/>
    <lineage>
        <taxon>Eukaryota</taxon>
        <taxon>Fungi</taxon>
        <taxon>Fungi incertae sedis</taxon>
        <taxon>Mucoromycota</taxon>
        <taxon>Mucoromycotina</taxon>
        <taxon>Endogonomycetes</taxon>
        <taxon>Endogonales</taxon>
        <taxon>Endogonales incertae sedis</taxon>
        <taxon>Bifiguratus</taxon>
    </lineage>
</organism>
<feature type="chain" id="PRO_5013351688" evidence="2">
    <location>
        <begin position="18"/>
        <end position="773"/>
    </location>
</feature>
<accession>A0A261Y0D2</accession>
<feature type="transmembrane region" description="Helical" evidence="1">
    <location>
        <begin position="362"/>
        <end position="379"/>
    </location>
</feature>
<feature type="transmembrane region" description="Helical" evidence="1">
    <location>
        <begin position="60"/>
        <end position="81"/>
    </location>
</feature>
<evidence type="ECO:0000256" key="1">
    <source>
        <dbReference type="SAM" id="Phobius"/>
    </source>
</evidence>
<reference evidence="3 4" key="1">
    <citation type="journal article" date="2017" name="Mycologia">
        <title>Bifiguratus adelaidae, gen. et sp. nov., a new member of Mucoromycotina in endophytic and soil-dwelling habitats.</title>
        <authorList>
            <person name="Torres-Cruz T.J."/>
            <person name="Billingsley Tobias T.L."/>
            <person name="Almatruk M."/>
            <person name="Hesse C."/>
            <person name="Kuske C.R."/>
            <person name="Desiro A."/>
            <person name="Benucci G.M."/>
            <person name="Bonito G."/>
            <person name="Stajich J.E."/>
            <person name="Dunlap C."/>
            <person name="Arnold A.E."/>
            <person name="Porras-Alfaro A."/>
        </authorList>
    </citation>
    <scope>NUCLEOTIDE SEQUENCE [LARGE SCALE GENOMIC DNA]</scope>
    <source>
        <strain evidence="3 4">AZ0501</strain>
    </source>
</reference>
<keyword evidence="1" id="KW-0812">Transmembrane</keyword>
<gene>
    <name evidence="3" type="ORF">BZG36_03380</name>
</gene>
<name>A0A261Y0D2_9FUNG</name>
<feature type="signal peptide" evidence="2">
    <location>
        <begin position="1"/>
        <end position="17"/>
    </location>
</feature>
<keyword evidence="2" id="KW-0732">Signal</keyword>